<dbReference type="Gene3D" id="3.20.20.240">
    <property type="entry name" value="Methylmalonyl-CoA mutase"/>
    <property type="match status" value="1"/>
</dbReference>
<protein>
    <submittedName>
        <fullName evidence="2">Methylmalonyl-CoA mutase, large subunit</fullName>
    </submittedName>
</protein>
<dbReference type="PANTHER" id="PTHR48101">
    <property type="entry name" value="METHYLMALONYL-COA MUTASE, MITOCHONDRIAL-RELATED"/>
    <property type="match status" value="1"/>
</dbReference>
<organism evidence="2">
    <name type="scientific">mine drainage metagenome</name>
    <dbReference type="NCBI Taxonomy" id="410659"/>
    <lineage>
        <taxon>unclassified sequences</taxon>
        <taxon>metagenomes</taxon>
        <taxon>ecological metagenomes</taxon>
    </lineage>
</organism>
<reference evidence="2" key="1">
    <citation type="submission" date="2013-08" db="EMBL/GenBank/DDBJ databases">
        <authorList>
            <person name="Mendez C."/>
            <person name="Richter M."/>
            <person name="Ferrer M."/>
            <person name="Sanchez J."/>
        </authorList>
    </citation>
    <scope>NUCLEOTIDE SEQUENCE</scope>
</reference>
<dbReference type="EMBL" id="AUZX01002870">
    <property type="protein sequence ID" value="EQD75520.1"/>
    <property type="molecule type" value="Genomic_DNA"/>
</dbReference>
<name>T1CZB9_9ZZZZ</name>
<dbReference type="SUPFAM" id="SSF51703">
    <property type="entry name" value="Cobalamin (vitamin B12)-dependent enzymes"/>
    <property type="match status" value="1"/>
</dbReference>
<evidence type="ECO:0000259" key="1">
    <source>
        <dbReference type="Pfam" id="PF01642"/>
    </source>
</evidence>
<proteinExistence type="predicted"/>
<dbReference type="Pfam" id="PF01642">
    <property type="entry name" value="MM_CoA_mutase"/>
    <property type="match status" value="1"/>
</dbReference>
<sequence length="201" mass="22733">MEEGKGFWHSKLIEASKRVNSSNDPDQEKWRKNILEPWEKSTGYTEEEFENSSSIEIKGLYTEKDLPENQRELLGFPGDYPFTRGVYPNMYRGKDWTMRMFSGFGTPEDTNARLKYLISHGETGLSIAFDMPTLYAYDCDNKRADGEIGKCGVNVSSLKDMEIIFDGIDLSKVTTSMTINAPAAVLTAMYFAIARKQGTNS</sequence>
<dbReference type="InterPro" id="IPR016176">
    <property type="entry name" value="Cbl-dep_enz_cat"/>
</dbReference>
<dbReference type="GO" id="GO:0016866">
    <property type="term" value="F:intramolecular transferase activity"/>
    <property type="evidence" value="ECO:0007669"/>
    <property type="project" value="InterPro"/>
</dbReference>
<comment type="caution">
    <text evidence="2">The sequence shown here is derived from an EMBL/GenBank/DDBJ whole genome shotgun (WGS) entry which is preliminary data.</text>
</comment>
<accession>T1CZB9</accession>
<dbReference type="InterPro" id="IPR006099">
    <property type="entry name" value="MeMalonylCoA_mutase_a/b_cat"/>
</dbReference>
<evidence type="ECO:0000313" key="2">
    <source>
        <dbReference type="EMBL" id="EQD75520.1"/>
    </source>
</evidence>
<dbReference type="PANTHER" id="PTHR48101:SF1">
    <property type="entry name" value="METHYLMALONYL-COA MUTASE, LARGE SUBUNIT"/>
    <property type="match status" value="1"/>
</dbReference>
<gene>
    <name evidence="2" type="ORF">B1A_03929</name>
</gene>
<dbReference type="GO" id="GO:0031419">
    <property type="term" value="F:cobalamin binding"/>
    <property type="evidence" value="ECO:0007669"/>
    <property type="project" value="InterPro"/>
</dbReference>
<feature type="domain" description="Methylmalonyl-CoA mutase alpha/beta chain catalytic" evidence="1">
    <location>
        <begin position="51"/>
        <end position="200"/>
    </location>
</feature>
<reference evidence="2" key="2">
    <citation type="journal article" date="2014" name="ISME J.">
        <title>Microbial stratification in low pH oxic and suboxic macroscopic growths along an acid mine drainage.</title>
        <authorList>
            <person name="Mendez-Garcia C."/>
            <person name="Mesa V."/>
            <person name="Sprenger R.R."/>
            <person name="Richter M."/>
            <person name="Diez M.S."/>
            <person name="Solano J."/>
            <person name="Bargiela R."/>
            <person name="Golyshina O.V."/>
            <person name="Manteca A."/>
            <person name="Ramos J.L."/>
            <person name="Gallego J.R."/>
            <person name="Llorente I."/>
            <person name="Martins Dos Santos V.A."/>
            <person name="Jensen O.N."/>
            <person name="Pelaez A.I."/>
            <person name="Sanchez J."/>
            <person name="Ferrer M."/>
        </authorList>
    </citation>
    <scope>NUCLEOTIDE SEQUENCE</scope>
</reference>
<dbReference type="AlphaFoldDB" id="T1CZB9"/>